<dbReference type="EMBL" id="KV454479">
    <property type="protein sequence ID" value="ODV61379.1"/>
    <property type="molecule type" value="Genomic_DNA"/>
</dbReference>
<dbReference type="GO" id="GO:0005681">
    <property type="term" value="C:spliceosomal complex"/>
    <property type="evidence" value="ECO:0007669"/>
    <property type="project" value="TreeGrafter"/>
</dbReference>
<evidence type="ECO:0000256" key="5">
    <source>
        <dbReference type="ARBA" id="ARBA00023242"/>
    </source>
</evidence>
<dbReference type="OrthoDB" id="436519at2759"/>
<reference evidence="8" key="1">
    <citation type="submission" date="2016-05" db="EMBL/GenBank/DDBJ databases">
        <title>Comparative genomics of biotechnologically important yeasts.</title>
        <authorList>
            <consortium name="DOE Joint Genome Institute"/>
            <person name="Riley R."/>
            <person name="Haridas S."/>
            <person name="Wolfe K.H."/>
            <person name="Lopes M.R."/>
            <person name="Hittinger C.T."/>
            <person name="Goker M."/>
            <person name="Salamov A."/>
            <person name="Wisecaver J."/>
            <person name="Long T.M."/>
            <person name="Aerts A.L."/>
            <person name="Barry K."/>
            <person name="Choi C."/>
            <person name="Clum A."/>
            <person name="Coughlan A.Y."/>
            <person name="Deshpande S."/>
            <person name="Douglass A.P."/>
            <person name="Hanson S.J."/>
            <person name="Klenk H.-P."/>
            <person name="Labutti K."/>
            <person name="Lapidus A."/>
            <person name="Lindquist E."/>
            <person name="Lipzen A."/>
            <person name="Meier-Kolthoff J.P."/>
            <person name="Ohm R.A."/>
            <person name="Otillar R.P."/>
            <person name="Pangilinan J."/>
            <person name="Peng Y."/>
            <person name="Rokas A."/>
            <person name="Rosa C.A."/>
            <person name="Scheuner C."/>
            <person name="Sibirny A.A."/>
            <person name="Slot J.C."/>
            <person name="Stielow J.B."/>
            <person name="Sun H."/>
            <person name="Kurtzman C.P."/>
            <person name="Blackwell M."/>
            <person name="Grigoriev I.V."/>
            <person name="Jeffries T.W."/>
        </authorList>
    </citation>
    <scope>NUCLEOTIDE SEQUENCE [LARGE SCALE GENOMIC DNA]</scope>
    <source>
        <strain evidence="8">DSM 1968</strain>
    </source>
</reference>
<protein>
    <recommendedName>
        <fullName evidence="6">J domain-containing protein</fullName>
    </recommendedName>
</protein>
<comment type="subcellular location">
    <subcellularLocation>
        <location evidence="2">Cytoplasm</location>
    </subcellularLocation>
    <subcellularLocation>
        <location evidence="1">Nucleus</location>
    </subcellularLocation>
</comment>
<dbReference type="GO" id="GO:0000390">
    <property type="term" value="P:spliceosomal complex disassembly"/>
    <property type="evidence" value="ECO:0007669"/>
    <property type="project" value="TreeGrafter"/>
</dbReference>
<feature type="domain" description="J" evidence="6">
    <location>
        <begin position="15"/>
        <end position="94"/>
    </location>
</feature>
<dbReference type="SMART" id="SM00271">
    <property type="entry name" value="DnaJ"/>
    <property type="match status" value="1"/>
</dbReference>
<dbReference type="Proteomes" id="UP000095038">
    <property type="component" value="Unassembled WGS sequence"/>
</dbReference>
<dbReference type="PROSITE" id="PS50076">
    <property type="entry name" value="DNAJ_2"/>
    <property type="match status" value="1"/>
</dbReference>
<evidence type="ECO:0000256" key="1">
    <source>
        <dbReference type="ARBA" id="ARBA00004123"/>
    </source>
</evidence>
<evidence type="ECO:0000313" key="7">
    <source>
        <dbReference type="EMBL" id="ODV61379.1"/>
    </source>
</evidence>
<keyword evidence="5" id="KW-0539">Nucleus</keyword>
<dbReference type="PANTHER" id="PTHR44313">
    <property type="entry name" value="DNAJ HOMOLOG SUBFAMILY C MEMBER 17"/>
    <property type="match status" value="1"/>
</dbReference>
<organism evidence="7 8">
    <name type="scientific">Ascoidea rubescens DSM 1968</name>
    <dbReference type="NCBI Taxonomy" id="1344418"/>
    <lineage>
        <taxon>Eukaryota</taxon>
        <taxon>Fungi</taxon>
        <taxon>Dikarya</taxon>
        <taxon>Ascomycota</taxon>
        <taxon>Saccharomycotina</taxon>
        <taxon>Saccharomycetes</taxon>
        <taxon>Ascoideaceae</taxon>
        <taxon>Ascoidea</taxon>
    </lineage>
</organism>
<name>A0A1D2VIC5_9ASCO</name>
<keyword evidence="4" id="KW-0143">Chaperone</keyword>
<dbReference type="PANTHER" id="PTHR44313:SF1">
    <property type="entry name" value="DNAJ HOMOLOG SUBFAMILY C MEMBER 17"/>
    <property type="match status" value="1"/>
</dbReference>
<accession>A0A1D2VIC5</accession>
<dbReference type="GeneID" id="30965360"/>
<dbReference type="AlphaFoldDB" id="A0A1D2VIC5"/>
<sequence>MAEKLSEFMGNTSDNLYHILGIQADNDDYASISVKDLKKAYYKQALIYHPDKFNKNEGNTKIEDSDKVKKFDLILKSYNILTQNDLKLKYDQHLKHKSDLEKEKKYIFVKNKEKIETLLNNENLFKNINGEIPKKRKIEILKREGYLKRVERETSLLSSQQKQNDNDHCIYKGSDPQLKTVIITLESSVANKLSHNSKENVSEILHSVLSNYGLIDSLDRTSDSLYEYRVVFHHISEVHQFVLQYRSNIILSRLVKSCSHHLSNSTPSKPNLSFYDYSQLTLLKLAGLHMPA</sequence>
<dbReference type="InterPro" id="IPR036869">
    <property type="entry name" value="J_dom_sf"/>
</dbReference>
<dbReference type="SUPFAM" id="SSF46565">
    <property type="entry name" value="Chaperone J-domain"/>
    <property type="match status" value="1"/>
</dbReference>
<evidence type="ECO:0000256" key="4">
    <source>
        <dbReference type="ARBA" id="ARBA00023186"/>
    </source>
</evidence>
<proteinExistence type="predicted"/>
<evidence type="ECO:0000256" key="2">
    <source>
        <dbReference type="ARBA" id="ARBA00004496"/>
    </source>
</evidence>
<dbReference type="GO" id="GO:0005737">
    <property type="term" value="C:cytoplasm"/>
    <property type="evidence" value="ECO:0007669"/>
    <property type="project" value="UniProtKB-SubCell"/>
</dbReference>
<dbReference type="STRING" id="1344418.A0A1D2VIC5"/>
<dbReference type="InterPro" id="IPR001623">
    <property type="entry name" value="DnaJ_domain"/>
</dbReference>
<dbReference type="Gene3D" id="1.10.287.110">
    <property type="entry name" value="DnaJ domain"/>
    <property type="match status" value="1"/>
</dbReference>
<evidence type="ECO:0000313" key="8">
    <source>
        <dbReference type="Proteomes" id="UP000095038"/>
    </source>
</evidence>
<gene>
    <name evidence="7" type="ORF">ASCRUDRAFT_69883</name>
</gene>
<keyword evidence="3" id="KW-0963">Cytoplasm</keyword>
<dbReference type="FunCoup" id="A0A1D2VIC5">
    <property type="interactions" value="131"/>
</dbReference>
<evidence type="ECO:0000259" key="6">
    <source>
        <dbReference type="PROSITE" id="PS50076"/>
    </source>
</evidence>
<dbReference type="InParanoid" id="A0A1D2VIC5"/>
<dbReference type="CDD" id="cd06257">
    <property type="entry name" value="DnaJ"/>
    <property type="match status" value="1"/>
</dbReference>
<dbReference type="InterPro" id="IPR052094">
    <property type="entry name" value="Pre-mRNA-splicing_ERAD"/>
</dbReference>
<dbReference type="Pfam" id="PF00226">
    <property type="entry name" value="DnaJ"/>
    <property type="match status" value="1"/>
</dbReference>
<keyword evidence="8" id="KW-1185">Reference proteome</keyword>
<evidence type="ECO:0000256" key="3">
    <source>
        <dbReference type="ARBA" id="ARBA00022490"/>
    </source>
</evidence>
<dbReference type="RefSeq" id="XP_020047686.1">
    <property type="nucleotide sequence ID" value="XM_020191724.1"/>
</dbReference>